<dbReference type="AlphaFoldDB" id="A0A803R552"/>
<reference evidence="2" key="1">
    <citation type="submission" date="2018-11" db="EMBL/GenBank/DDBJ databases">
        <authorList>
            <person name="Grassa J C."/>
        </authorList>
    </citation>
    <scope>NUCLEOTIDE SEQUENCE [LARGE SCALE GENOMIC DNA]</scope>
</reference>
<dbReference type="EnsemblPlants" id="novel_model_522_5bd9a17a">
    <property type="protein sequence ID" value="cds.novel_model_522_5bd9a17a"/>
    <property type="gene ID" value="novel_gene_303_5bd9a17a"/>
</dbReference>
<dbReference type="EMBL" id="UZAU01000016">
    <property type="status" value="NOT_ANNOTATED_CDS"/>
    <property type="molecule type" value="Genomic_DNA"/>
</dbReference>
<evidence type="ECO:0000313" key="3">
    <source>
        <dbReference type="Proteomes" id="UP000596661"/>
    </source>
</evidence>
<sequence length="85" mass="10093">MSWESSARRSEQPENAAWFCCPRSPNKMKTNMNLRTRRTLRLLLLLLLIVLVLSLKILFFCSWTVLPLCDNFIFFSSLIMYQYVL</sequence>
<dbReference type="Proteomes" id="UP000596661">
    <property type="component" value="Chromosome 1"/>
</dbReference>
<evidence type="ECO:0000256" key="1">
    <source>
        <dbReference type="SAM" id="Phobius"/>
    </source>
</evidence>
<keyword evidence="3" id="KW-1185">Reference proteome</keyword>
<protein>
    <submittedName>
        <fullName evidence="2">Uncharacterized protein</fullName>
    </submittedName>
</protein>
<proteinExistence type="predicted"/>
<keyword evidence="1" id="KW-0812">Transmembrane</keyword>
<name>A0A803R552_CANSA</name>
<keyword evidence="1" id="KW-0472">Membrane</keyword>
<feature type="transmembrane region" description="Helical" evidence="1">
    <location>
        <begin position="39"/>
        <end position="59"/>
    </location>
</feature>
<evidence type="ECO:0000313" key="2">
    <source>
        <dbReference type="EnsemblPlants" id="cds.novel_model_522_5bd9a17a"/>
    </source>
</evidence>
<keyword evidence="1" id="KW-1133">Transmembrane helix</keyword>
<organism evidence="2 3">
    <name type="scientific">Cannabis sativa</name>
    <name type="common">Hemp</name>
    <name type="synonym">Marijuana</name>
    <dbReference type="NCBI Taxonomy" id="3483"/>
    <lineage>
        <taxon>Eukaryota</taxon>
        <taxon>Viridiplantae</taxon>
        <taxon>Streptophyta</taxon>
        <taxon>Embryophyta</taxon>
        <taxon>Tracheophyta</taxon>
        <taxon>Spermatophyta</taxon>
        <taxon>Magnoliopsida</taxon>
        <taxon>eudicotyledons</taxon>
        <taxon>Gunneridae</taxon>
        <taxon>Pentapetalae</taxon>
        <taxon>rosids</taxon>
        <taxon>fabids</taxon>
        <taxon>Rosales</taxon>
        <taxon>Cannabaceae</taxon>
        <taxon>Cannabis</taxon>
    </lineage>
</organism>
<accession>A0A803R552</accession>
<reference evidence="2" key="2">
    <citation type="submission" date="2021-03" db="UniProtKB">
        <authorList>
            <consortium name="EnsemblPlants"/>
        </authorList>
    </citation>
    <scope>IDENTIFICATION</scope>
</reference>
<dbReference type="Gramene" id="novel_model_522_5bd9a17a">
    <property type="protein sequence ID" value="cds.novel_model_522_5bd9a17a"/>
    <property type="gene ID" value="novel_gene_303_5bd9a17a"/>
</dbReference>